<evidence type="ECO:0000256" key="4">
    <source>
        <dbReference type="ARBA" id="ARBA00023163"/>
    </source>
</evidence>
<dbReference type="InterPro" id="IPR050389">
    <property type="entry name" value="LysR-type_TF"/>
</dbReference>
<dbReference type="Gene3D" id="3.40.190.10">
    <property type="entry name" value="Periplasmic binding protein-like II"/>
    <property type="match status" value="2"/>
</dbReference>
<dbReference type="GO" id="GO:0003677">
    <property type="term" value="F:DNA binding"/>
    <property type="evidence" value="ECO:0007669"/>
    <property type="project" value="UniProtKB-KW"/>
</dbReference>
<evidence type="ECO:0000259" key="5">
    <source>
        <dbReference type="PROSITE" id="PS50931"/>
    </source>
</evidence>
<keyword evidence="7" id="KW-1185">Reference proteome</keyword>
<feature type="domain" description="HTH lysR-type" evidence="5">
    <location>
        <begin position="6"/>
        <end position="63"/>
    </location>
</feature>
<dbReference type="Gene3D" id="1.10.10.10">
    <property type="entry name" value="Winged helix-like DNA-binding domain superfamily/Winged helix DNA-binding domain"/>
    <property type="match status" value="1"/>
</dbReference>
<comment type="caution">
    <text evidence="6">The sequence shown here is derived from an EMBL/GenBank/DDBJ whole genome shotgun (WGS) entry which is preliminary data.</text>
</comment>
<organism evidence="6 7">
    <name type="scientific">Novosphingobium aerophilum</name>
    <dbReference type="NCBI Taxonomy" id="2839843"/>
    <lineage>
        <taxon>Bacteria</taxon>
        <taxon>Pseudomonadati</taxon>
        <taxon>Pseudomonadota</taxon>
        <taxon>Alphaproteobacteria</taxon>
        <taxon>Sphingomonadales</taxon>
        <taxon>Sphingomonadaceae</taxon>
        <taxon>Novosphingobium</taxon>
    </lineage>
</organism>
<dbReference type="PANTHER" id="PTHR30118:SF6">
    <property type="entry name" value="HTH-TYPE TRANSCRIPTIONAL REGULATOR LEUO"/>
    <property type="match status" value="1"/>
</dbReference>
<name>A0A7X1KDQ3_9SPHN</name>
<protein>
    <submittedName>
        <fullName evidence="6">LysR family transcriptional regulator</fullName>
    </submittedName>
</protein>
<gene>
    <name evidence="6" type="ORF">H7F49_18045</name>
</gene>
<evidence type="ECO:0000256" key="2">
    <source>
        <dbReference type="ARBA" id="ARBA00023015"/>
    </source>
</evidence>
<keyword evidence="2" id="KW-0805">Transcription regulation</keyword>
<dbReference type="SUPFAM" id="SSF53850">
    <property type="entry name" value="Periplasmic binding protein-like II"/>
    <property type="match status" value="1"/>
</dbReference>
<accession>A0A7X1KDQ3</accession>
<evidence type="ECO:0000313" key="7">
    <source>
        <dbReference type="Proteomes" id="UP000520156"/>
    </source>
</evidence>
<comment type="similarity">
    <text evidence="1">Belongs to the LysR transcriptional regulatory family.</text>
</comment>
<evidence type="ECO:0000313" key="6">
    <source>
        <dbReference type="EMBL" id="MBC2653586.1"/>
    </source>
</evidence>
<dbReference type="GO" id="GO:0003700">
    <property type="term" value="F:DNA-binding transcription factor activity"/>
    <property type="evidence" value="ECO:0007669"/>
    <property type="project" value="InterPro"/>
</dbReference>
<proteinExistence type="inferred from homology"/>
<evidence type="ECO:0000256" key="1">
    <source>
        <dbReference type="ARBA" id="ARBA00009437"/>
    </source>
</evidence>
<keyword evidence="4" id="KW-0804">Transcription</keyword>
<dbReference type="Pfam" id="PF00126">
    <property type="entry name" value="HTH_1"/>
    <property type="match status" value="1"/>
</dbReference>
<keyword evidence="3" id="KW-0238">DNA-binding</keyword>
<reference evidence="6 7" key="1">
    <citation type="submission" date="2020-08" db="EMBL/GenBank/DDBJ databases">
        <title>The genome sequence of Novosphingobium flavum 4Y4.</title>
        <authorList>
            <person name="Liu Y."/>
        </authorList>
    </citation>
    <scope>NUCLEOTIDE SEQUENCE [LARGE SCALE GENOMIC DNA]</scope>
    <source>
        <strain evidence="6 7">4Y4</strain>
    </source>
</reference>
<sequence length="299" mass="32865">MRMDQFDLNLLVAFDALLTECSVTGAAQRMGLTQSAMSAALKRLREALGDDILVQQGKRMLPTPHALMLEPQIASALQTLRGVIASATQFDPTTSDRHFHIVASDYATAVLVSPLISRLQAVAPNLRFDVRLPEPTTILALNQGKLDLLLTPEGFVSAEHPKELLFTERHVVVGCSSNPLLHTPLTLEGFYAAGHIAVMIDGRPSFIDSAFSADKARRVELTAPSFLQATLMVRNSTRLALIHERLARMFQAPLSLAIAECPLPLPTMREMMQYHAARQDDPGLVWLRNELRAEAQRGG</sequence>
<dbReference type="InterPro" id="IPR036390">
    <property type="entry name" value="WH_DNA-bd_sf"/>
</dbReference>
<dbReference type="Proteomes" id="UP000520156">
    <property type="component" value="Unassembled WGS sequence"/>
</dbReference>
<dbReference type="EMBL" id="JACLAU010000059">
    <property type="protein sequence ID" value="MBC2653586.1"/>
    <property type="molecule type" value="Genomic_DNA"/>
</dbReference>
<dbReference type="InterPro" id="IPR000847">
    <property type="entry name" value="LysR_HTH_N"/>
</dbReference>
<dbReference type="SUPFAM" id="SSF46785">
    <property type="entry name" value="Winged helix' DNA-binding domain"/>
    <property type="match status" value="1"/>
</dbReference>
<dbReference type="InterPro" id="IPR036388">
    <property type="entry name" value="WH-like_DNA-bd_sf"/>
</dbReference>
<dbReference type="PANTHER" id="PTHR30118">
    <property type="entry name" value="HTH-TYPE TRANSCRIPTIONAL REGULATOR LEUO-RELATED"/>
    <property type="match status" value="1"/>
</dbReference>
<evidence type="ECO:0000256" key="3">
    <source>
        <dbReference type="ARBA" id="ARBA00023125"/>
    </source>
</evidence>
<dbReference type="InterPro" id="IPR005119">
    <property type="entry name" value="LysR_subst-bd"/>
</dbReference>
<dbReference type="AlphaFoldDB" id="A0A7X1KDQ3"/>
<dbReference type="Pfam" id="PF03466">
    <property type="entry name" value="LysR_substrate"/>
    <property type="match status" value="1"/>
</dbReference>
<dbReference type="PROSITE" id="PS50931">
    <property type="entry name" value="HTH_LYSR"/>
    <property type="match status" value="1"/>
</dbReference>
<dbReference type="PRINTS" id="PR00039">
    <property type="entry name" value="HTHLYSR"/>
</dbReference>